<dbReference type="AlphaFoldDB" id="A0A090REQ2"/>
<name>A0A090REQ2_9GAMM</name>
<evidence type="ECO:0000313" key="2">
    <source>
        <dbReference type="Proteomes" id="UP000029227"/>
    </source>
</evidence>
<dbReference type="Proteomes" id="UP000029227">
    <property type="component" value="Unassembled WGS sequence"/>
</dbReference>
<evidence type="ECO:0000313" key="1">
    <source>
        <dbReference type="EMBL" id="GAL06022.1"/>
    </source>
</evidence>
<sequence length="50" mass="6096">MHNRAKCMVFFLLFVLTKLLVKKTEKYFKGMNGGGFYVLFFNKFRWLRLI</sequence>
<proteinExistence type="predicted"/>
<reference evidence="1 2" key="1">
    <citation type="journal article" date="2014" name="Genome Announc.">
        <title>Draft Genome Sequences of Two Vibrionaceae Species, Vibrio ponticus C121 and Photobacterium aphoticum C119, Isolated as Coral Reef Microbiota.</title>
        <authorList>
            <person name="Al-saari N."/>
            <person name="Meirelles P.M."/>
            <person name="Mino S."/>
            <person name="Suda W."/>
            <person name="Oshima K."/>
            <person name="Hattori M."/>
            <person name="Ohkuma M."/>
            <person name="Thompson F.L."/>
            <person name="Gomez-Gil B."/>
            <person name="Sawabe T."/>
            <person name="Sawabe T."/>
        </authorList>
    </citation>
    <scope>NUCLEOTIDE SEQUENCE [LARGE SCALE GENOMIC DNA]</scope>
    <source>
        <strain evidence="1 2">JCM 19237</strain>
    </source>
</reference>
<comment type="caution">
    <text evidence="1">The sequence shown here is derived from an EMBL/GenBank/DDBJ whole genome shotgun (WGS) entry which is preliminary data.</text>
</comment>
<accession>A0A090REQ2</accession>
<dbReference type="EMBL" id="BBMN01000009">
    <property type="protein sequence ID" value="GAL06022.1"/>
    <property type="molecule type" value="Genomic_DNA"/>
</dbReference>
<protein>
    <submittedName>
        <fullName evidence="1">Uncharacterized protein</fullName>
    </submittedName>
</protein>
<gene>
    <name evidence="1" type="ORF">JCM19237_1662</name>
</gene>
<organism evidence="1 2">
    <name type="scientific">Photobacterium aphoticum</name>
    <dbReference type="NCBI Taxonomy" id="754436"/>
    <lineage>
        <taxon>Bacteria</taxon>
        <taxon>Pseudomonadati</taxon>
        <taxon>Pseudomonadota</taxon>
        <taxon>Gammaproteobacteria</taxon>
        <taxon>Vibrionales</taxon>
        <taxon>Vibrionaceae</taxon>
        <taxon>Photobacterium</taxon>
    </lineage>
</organism>